<feature type="chain" id="PRO_5046070780" description="Conjugal transfer protein TraH" evidence="1">
    <location>
        <begin position="25"/>
        <end position="460"/>
    </location>
</feature>
<proteinExistence type="predicted"/>
<gene>
    <name evidence="2" type="ORF">H8F21_14520</name>
</gene>
<name>A0ABS2C151_9PSED</name>
<protein>
    <recommendedName>
        <fullName evidence="4">Conjugal transfer protein TraH</fullName>
    </recommendedName>
</protein>
<comment type="caution">
    <text evidence="2">The sequence shown here is derived from an EMBL/GenBank/DDBJ whole genome shotgun (WGS) entry which is preliminary data.</text>
</comment>
<evidence type="ECO:0000313" key="3">
    <source>
        <dbReference type="Proteomes" id="UP000745663"/>
    </source>
</evidence>
<evidence type="ECO:0008006" key="4">
    <source>
        <dbReference type="Google" id="ProtNLM"/>
    </source>
</evidence>
<dbReference type="Proteomes" id="UP000745663">
    <property type="component" value="Unassembled WGS sequence"/>
</dbReference>
<accession>A0ABS2C151</accession>
<keyword evidence="1" id="KW-0732">Signal</keyword>
<keyword evidence="3" id="KW-1185">Reference proteome</keyword>
<sequence length="460" mass="48753">MKNIKFKSVLAVTISALVSLSAVAAPSEIVKDSSDSPWDRRMDDVTGLFGETVKGSAVSDASKTSSFAFDTFAPFQDQRTDVVSGYAATEVGVGCNGLNLGTVLDGQIGQYAEMVEQFIQNAPSLAIMFLAYSQPTVKSVIDQLNTVGQFGLDLSNLTCSGVRSLADKAYDEKKQALAEADCTVDEGFKSSKCMAGEGLTGSLISQMNEFKQKTSDRANSLMGGVSSATGGLVGWKSSVSGGTNNGAGTGSGLGGDKASISSKSCSGGAPEGSAGLVLAASELGCEDIKKYGALVPSYSVQGDAASVSPRSLTIESLSKSLTTEYMELYHSVYSADSSSFKNTKSYKELISRSEIVVSDHEHQFMRNLAKGSPAMFIATERQLATLAMLKELDDVISKIEIGVSSGIANQPDNVILSTEVVERTKYSVFGLRQQYKALQARIQHDQDRQKVVNGMQRMTQ</sequence>
<dbReference type="EMBL" id="JACOPV010000008">
    <property type="protein sequence ID" value="MBM5458779.1"/>
    <property type="molecule type" value="Genomic_DNA"/>
</dbReference>
<reference evidence="2 3" key="1">
    <citation type="submission" date="2020-08" db="EMBL/GenBank/DDBJ databases">
        <title>Description of novel Pseudomonas species.</title>
        <authorList>
            <person name="Duman M."/>
            <person name="Mulet M."/>
            <person name="Altun S."/>
            <person name="Saticioglu I.B."/>
            <person name="Lalucat J."/>
            <person name="Garcia-Valdes E."/>
        </authorList>
    </citation>
    <scope>NUCLEOTIDE SEQUENCE [LARGE SCALE GENOMIC DNA]</scope>
    <source>
        <strain evidence="2 3">P66</strain>
    </source>
</reference>
<organism evidence="2 3">
    <name type="scientific">Pseudomonas arcuscaelestis</name>
    <dbReference type="NCBI Taxonomy" id="2710591"/>
    <lineage>
        <taxon>Bacteria</taxon>
        <taxon>Pseudomonadati</taxon>
        <taxon>Pseudomonadota</taxon>
        <taxon>Gammaproteobacteria</taxon>
        <taxon>Pseudomonadales</taxon>
        <taxon>Pseudomonadaceae</taxon>
        <taxon>Pseudomonas</taxon>
    </lineage>
</organism>
<evidence type="ECO:0000256" key="1">
    <source>
        <dbReference type="SAM" id="SignalP"/>
    </source>
</evidence>
<dbReference type="RefSeq" id="WP_203584713.1">
    <property type="nucleotide sequence ID" value="NZ_JACOPV010000008.1"/>
</dbReference>
<feature type="signal peptide" evidence="1">
    <location>
        <begin position="1"/>
        <end position="24"/>
    </location>
</feature>
<evidence type="ECO:0000313" key="2">
    <source>
        <dbReference type="EMBL" id="MBM5458779.1"/>
    </source>
</evidence>